<feature type="compositionally biased region" description="Polar residues" evidence="1">
    <location>
        <begin position="354"/>
        <end position="374"/>
    </location>
</feature>
<feature type="compositionally biased region" description="Polar residues" evidence="1">
    <location>
        <begin position="324"/>
        <end position="333"/>
    </location>
</feature>
<dbReference type="GeneID" id="87823045"/>
<sequence length="760" mass="82061">MYHSMQSPGLSQPSPQQPPLREAFAFLAGGQKKSMTGDSPHSTLTKRSRTLPTSSTSTSKSTATDVFKSSPEMPRSSLEAQNPTAKSVGVRCRGTTVAVQVTKQTSTTDLLRSCSESLTKLGRPIDPDSCVVVEPCLRPGLERRLREYELVWDVVSAWDHDSSNSLIVLPDASDPDGELSLAGVPKTQEEPRGFVLNFYLLQRPGKWAQRYITLKENGQIFASKKRDWKSSDKDVVRLCHLSDFDLYMPTEAEMRKQLRPPKRYCYAIKSQEKASLFLDLTNYVHFFCTEDPDVARGFRSCVQGWRSWYLVNKKLRLHEKQEVPSPSSRSQADYGSRGKAPVDQGRWRRPSVDVPTSTRSISASRENTPTSPSAGTAVPPEPPFPGALREKKAALFAETGLLGNGYDERKQQAQQQEANGRPRRETLASTINEGPFVNGPSLLNSRAAAGPASGARPQTSGSDGSYKTGSPDSSQPTGWFPSAVEHSAEQRNARPTAPLTRRPSTSAPTPTRAPSVRQRETGHLPLPTTHHANQPASSRTQESQPPAHRRKPRGPAQPLIDLTPTFVEPPQWSREHRGRGVRAPQGKPLVDLATGPVLPPSTAARFRDAAQPPKSLIRRPDHPAGGGGTLMQQYDLQLRGTGNTLTEGGGLGMGGGGPGAGLARRNTVKSTTTSTTTSGGGGGGGGSGAGSRPGTAGGGNIGGTMPVSSAAAAATYVRSRDRMMWVGEGDRERARERLRTVDGRYSQGQSQLALRGKREC</sequence>
<dbReference type="InterPro" id="IPR029071">
    <property type="entry name" value="Ubiquitin-like_domsf"/>
</dbReference>
<dbReference type="InterPro" id="IPR011993">
    <property type="entry name" value="PH-like_dom_sf"/>
</dbReference>
<feature type="compositionally biased region" description="Polar residues" evidence="1">
    <location>
        <begin position="530"/>
        <end position="544"/>
    </location>
</feature>
<accession>A0AAN6U7X0</accession>
<dbReference type="AlphaFoldDB" id="A0AAN6U7X0"/>
<feature type="compositionally biased region" description="Low complexity" evidence="1">
    <location>
        <begin position="445"/>
        <end position="457"/>
    </location>
</feature>
<reference evidence="2" key="2">
    <citation type="submission" date="2023-05" db="EMBL/GenBank/DDBJ databases">
        <authorList>
            <consortium name="Lawrence Berkeley National Laboratory"/>
            <person name="Steindorff A."/>
            <person name="Hensen N."/>
            <person name="Bonometti L."/>
            <person name="Westerberg I."/>
            <person name="Brannstrom I.O."/>
            <person name="Guillou S."/>
            <person name="Cros-Aarteil S."/>
            <person name="Calhoun S."/>
            <person name="Haridas S."/>
            <person name="Kuo A."/>
            <person name="Mondo S."/>
            <person name="Pangilinan J."/>
            <person name="Riley R."/>
            <person name="Labutti K."/>
            <person name="Andreopoulos B."/>
            <person name="Lipzen A."/>
            <person name="Chen C."/>
            <person name="Yanf M."/>
            <person name="Daum C."/>
            <person name="Ng V."/>
            <person name="Clum A."/>
            <person name="Ohm R."/>
            <person name="Martin F."/>
            <person name="Silar P."/>
            <person name="Natvig D."/>
            <person name="Lalanne C."/>
            <person name="Gautier V."/>
            <person name="Ament-Velasquez S.L."/>
            <person name="Kruys A."/>
            <person name="Hutchinson M.I."/>
            <person name="Powell A.J."/>
            <person name="Barry K."/>
            <person name="Miller A.N."/>
            <person name="Grigoriev I.V."/>
            <person name="Debuchy R."/>
            <person name="Gladieux P."/>
            <person name="Thoren M.H."/>
            <person name="Johannesson H."/>
        </authorList>
    </citation>
    <scope>NUCLEOTIDE SEQUENCE</scope>
    <source>
        <strain evidence="2">CBS 731.68</strain>
    </source>
</reference>
<dbReference type="Gene3D" id="3.10.20.90">
    <property type="entry name" value="Phosphatidylinositol 3-kinase Catalytic Subunit, Chain A, domain 1"/>
    <property type="match status" value="1"/>
</dbReference>
<dbReference type="RefSeq" id="XP_062651401.1">
    <property type="nucleotide sequence ID" value="XM_062786279.1"/>
</dbReference>
<feature type="compositionally biased region" description="Polar residues" evidence="1">
    <location>
        <begin position="458"/>
        <end position="477"/>
    </location>
</feature>
<feature type="region of interest" description="Disordered" evidence="1">
    <location>
        <begin position="1"/>
        <end position="85"/>
    </location>
</feature>
<keyword evidence="3" id="KW-1185">Reference proteome</keyword>
<evidence type="ECO:0000313" key="3">
    <source>
        <dbReference type="Proteomes" id="UP001302602"/>
    </source>
</evidence>
<evidence type="ECO:0008006" key="4">
    <source>
        <dbReference type="Google" id="ProtNLM"/>
    </source>
</evidence>
<dbReference type="Proteomes" id="UP001302602">
    <property type="component" value="Unassembled WGS sequence"/>
</dbReference>
<gene>
    <name evidence="2" type="ORF">N657DRAFT_220623</name>
</gene>
<feature type="region of interest" description="Disordered" evidence="1">
    <location>
        <begin position="431"/>
        <end position="593"/>
    </location>
</feature>
<name>A0AAN6U7X0_9PEZI</name>
<feature type="compositionally biased region" description="Low complexity" evidence="1">
    <location>
        <begin position="1"/>
        <end position="14"/>
    </location>
</feature>
<evidence type="ECO:0000256" key="1">
    <source>
        <dbReference type="SAM" id="MobiDB-lite"/>
    </source>
</evidence>
<comment type="caution">
    <text evidence="2">The sequence shown here is derived from an EMBL/GenBank/DDBJ whole genome shotgun (WGS) entry which is preliminary data.</text>
</comment>
<dbReference type="Gene3D" id="2.30.29.30">
    <property type="entry name" value="Pleckstrin-homology domain (PH domain)/Phosphotyrosine-binding domain (PTB)"/>
    <property type="match status" value="1"/>
</dbReference>
<feature type="compositionally biased region" description="Low complexity" evidence="1">
    <location>
        <begin position="50"/>
        <end position="62"/>
    </location>
</feature>
<dbReference type="SUPFAM" id="SSF54236">
    <property type="entry name" value="Ubiquitin-like"/>
    <property type="match status" value="1"/>
</dbReference>
<dbReference type="PANTHER" id="PTHR38700">
    <property type="entry name" value="YALI0E22418P"/>
    <property type="match status" value="1"/>
</dbReference>
<feature type="compositionally biased region" description="Gly residues" evidence="1">
    <location>
        <begin position="678"/>
        <end position="702"/>
    </location>
</feature>
<feature type="compositionally biased region" description="Low complexity" evidence="1">
    <location>
        <begin position="500"/>
        <end position="515"/>
    </location>
</feature>
<feature type="compositionally biased region" description="Gly residues" evidence="1">
    <location>
        <begin position="647"/>
        <end position="660"/>
    </location>
</feature>
<proteinExistence type="predicted"/>
<feature type="region of interest" description="Disordered" evidence="1">
    <location>
        <begin position="319"/>
        <end position="387"/>
    </location>
</feature>
<protein>
    <recommendedName>
        <fullName evidence="4">PH domain-containing protein</fullName>
    </recommendedName>
</protein>
<dbReference type="PANTHER" id="PTHR38700:SF1">
    <property type="entry name" value="PH DOMAIN-CONTAINING PROTEIN"/>
    <property type="match status" value="1"/>
</dbReference>
<reference evidence="2" key="1">
    <citation type="journal article" date="2023" name="Mol. Phylogenet. Evol.">
        <title>Genome-scale phylogeny and comparative genomics of the fungal order Sordariales.</title>
        <authorList>
            <person name="Hensen N."/>
            <person name="Bonometti L."/>
            <person name="Westerberg I."/>
            <person name="Brannstrom I.O."/>
            <person name="Guillou S."/>
            <person name="Cros-Aarteil S."/>
            <person name="Calhoun S."/>
            <person name="Haridas S."/>
            <person name="Kuo A."/>
            <person name="Mondo S."/>
            <person name="Pangilinan J."/>
            <person name="Riley R."/>
            <person name="LaButti K."/>
            <person name="Andreopoulos B."/>
            <person name="Lipzen A."/>
            <person name="Chen C."/>
            <person name="Yan M."/>
            <person name="Daum C."/>
            <person name="Ng V."/>
            <person name="Clum A."/>
            <person name="Steindorff A."/>
            <person name="Ohm R.A."/>
            <person name="Martin F."/>
            <person name="Silar P."/>
            <person name="Natvig D.O."/>
            <person name="Lalanne C."/>
            <person name="Gautier V."/>
            <person name="Ament-Velasquez S.L."/>
            <person name="Kruys A."/>
            <person name="Hutchinson M.I."/>
            <person name="Powell A.J."/>
            <person name="Barry K."/>
            <person name="Miller A.N."/>
            <person name="Grigoriev I.V."/>
            <person name="Debuchy R."/>
            <person name="Gladieux P."/>
            <person name="Hiltunen Thoren M."/>
            <person name="Johannesson H."/>
        </authorList>
    </citation>
    <scope>NUCLEOTIDE SEQUENCE</scope>
    <source>
        <strain evidence="2">CBS 731.68</strain>
    </source>
</reference>
<organism evidence="2 3">
    <name type="scientific">Parathielavia appendiculata</name>
    <dbReference type="NCBI Taxonomy" id="2587402"/>
    <lineage>
        <taxon>Eukaryota</taxon>
        <taxon>Fungi</taxon>
        <taxon>Dikarya</taxon>
        <taxon>Ascomycota</taxon>
        <taxon>Pezizomycotina</taxon>
        <taxon>Sordariomycetes</taxon>
        <taxon>Sordariomycetidae</taxon>
        <taxon>Sordariales</taxon>
        <taxon>Chaetomiaceae</taxon>
        <taxon>Parathielavia</taxon>
    </lineage>
</organism>
<feature type="region of interest" description="Disordered" evidence="1">
    <location>
        <begin position="739"/>
        <end position="760"/>
    </location>
</feature>
<evidence type="ECO:0000313" key="2">
    <source>
        <dbReference type="EMBL" id="KAK4127630.1"/>
    </source>
</evidence>
<feature type="region of interest" description="Disordered" evidence="1">
    <location>
        <begin position="640"/>
        <end position="713"/>
    </location>
</feature>
<dbReference type="EMBL" id="MU853224">
    <property type="protein sequence ID" value="KAK4127630.1"/>
    <property type="molecule type" value="Genomic_DNA"/>
</dbReference>